<dbReference type="RefSeq" id="WP_319615031.1">
    <property type="nucleotide sequence ID" value="NZ_JAWXYB010000018.1"/>
</dbReference>
<gene>
    <name evidence="2" type="ORF">SIL87_15620</name>
</gene>
<sequence length="601" mass="67066">MDPAPCPCGSGLRRQRCCALDLATLSPPDATAPVVPLLEQAEAALRDNDPAAAEIALCAALELAPGREDALFALHRLRRQQGRISAAETLLRRMVSINPNNFAATNELTLMLLGRGALAEAETHARNAIRIAPRNAQAHNLMGLVMTEANRALIGEYHYREVLRLLDRDDAVTLANLAWNLKTQGRIEEARLLYARSLDINPTVLQSVLGWARTEEADRKFPRALELVEQAEALAPGNQAVALTRATVLARQGETEAALARLSRLGEGNGLGPAELSEQGRLLDRLGRYPEAFAAYDAGKSRALELGARRYLDDAARDMAARLRGFFTERRLATLPRATTRTDTPQPIFIVGFPRSGTTLIEQTLSVHPRIAAGDELPFINDATHLAQRLFASPLTYPDALCELWMGDQREGLDLLRDHYLARVRQAGILREGARWFTDKMPLNETHLGLIHLMFPEAPIIHLLRHPLDVVLSVYSNHLTHGLFCAAELATTAKHYALIADLIAHYRANIPALRYHAVRYEDVVDHQEREIRALLGFIGEAFDPACLQFEKNQRYARTASYAQVTEKLYDRSRYRYRHYRSQLEPVLPLLAPIIERLGYTV</sequence>
<dbReference type="Pfam" id="PF14559">
    <property type="entry name" value="TPR_19"/>
    <property type="match status" value="1"/>
</dbReference>
<dbReference type="PANTHER" id="PTHR12788:SF10">
    <property type="entry name" value="PROTEIN-TYROSINE SULFOTRANSFERASE"/>
    <property type="match status" value="1"/>
</dbReference>
<dbReference type="Gene3D" id="1.25.40.10">
    <property type="entry name" value="Tetratricopeptide repeat domain"/>
    <property type="match status" value="3"/>
</dbReference>
<organism evidence="2 3">
    <name type="scientific">Acidiphilium acidophilum</name>
    <name type="common">Thiobacillus acidophilus</name>
    <dbReference type="NCBI Taxonomy" id="76588"/>
    <lineage>
        <taxon>Bacteria</taxon>
        <taxon>Pseudomonadati</taxon>
        <taxon>Pseudomonadota</taxon>
        <taxon>Alphaproteobacteria</taxon>
        <taxon>Acetobacterales</taxon>
        <taxon>Acidocellaceae</taxon>
        <taxon>Acidiphilium</taxon>
    </lineage>
</organism>
<proteinExistence type="predicted"/>
<name>A0AAW9DT52_ACIAO</name>
<dbReference type="SUPFAM" id="SSF52540">
    <property type="entry name" value="P-loop containing nucleoside triphosphate hydrolases"/>
    <property type="match status" value="1"/>
</dbReference>
<evidence type="ECO:0000313" key="2">
    <source>
        <dbReference type="EMBL" id="MDX5932185.1"/>
    </source>
</evidence>
<evidence type="ECO:0000313" key="3">
    <source>
        <dbReference type="Proteomes" id="UP001279553"/>
    </source>
</evidence>
<dbReference type="SUPFAM" id="SSF48452">
    <property type="entry name" value="TPR-like"/>
    <property type="match status" value="1"/>
</dbReference>
<dbReference type="InterPro" id="IPR019734">
    <property type="entry name" value="TPR_rpt"/>
</dbReference>
<comment type="caution">
    <text evidence="2">The sequence shown here is derived from an EMBL/GenBank/DDBJ whole genome shotgun (WGS) entry which is preliminary data.</text>
</comment>
<dbReference type="Proteomes" id="UP001279553">
    <property type="component" value="Unassembled WGS sequence"/>
</dbReference>
<evidence type="ECO:0000256" key="1">
    <source>
        <dbReference type="ARBA" id="ARBA00022679"/>
    </source>
</evidence>
<dbReference type="GO" id="GO:0008476">
    <property type="term" value="F:protein-tyrosine sulfotransferase activity"/>
    <property type="evidence" value="ECO:0007669"/>
    <property type="project" value="InterPro"/>
</dbReference>
<keyword evidence="1" id="KW-0808">Transferase</keyword>
<dbReference type="AlphaFoldDB" id="A0AAW9DT52"/>
<dbReference type="PANTHER" id="PTHR12788">
    <property type="entry name" value="PROTEIN-TYROSINE SULFOTRANSFERASE 2"/>
    <property type="match status" value="1"/>
</dbReference>
<dbReference type="Pfam" id="PF13432">
    <property type="entry name" value="TPR_16"/>
    <property type="match status" value="1"/>
</dbReference>
<accession>A0AAW9DT52</accession>
<keyword evidence="3" id="KW-1185">Reference proteome</keyword>
<dbReference type="InterPro" id="IPR011990">
    <property type="entry name" value="TPR-like_helical_dom_sf"/>
</dbReference>
<dbReference type="SMART" id="SM00028">
    <property type="entry name" value="TPR"/>
    <property type="match status" value="6"/>
</dbReference>
<protein>
    <submittedName>
        <fullName evidence="2">Sulfotransferase</fullName>
    </submittedName>
</protein>
<dbReference type="EMBL" id="JAWXYB010000018">
    <property type="protein sequence ID" value="MDX5932185.1"/>
    <property type="molecule type" value="Genomic_DNA"/>
</dbReference>
<dbReference type="Pfam" id="PF13469">
    <property type="entry name" value="Sulfotransfer_3"/>
    <property type="match status" value="1"/>
</dbReference>
<dbReference type="InterPro" id="IPR027417">
    <property type="entry name" value="P-loop_NTPase"/>
</dbReference>
<reference evidence="2 3" key="1">
    <citation type="submission" date="2023-11" db="EMBL/GenBank/DDBJ databases">
        <title>MicrobeMod: A computational toolkit for identifying prokaryotic methylation and restriction-modification with nanopore sequencing.</title>
        <authorList>
            <person name="Crits-Christoph A."/>
            <person name="Kang S.C."/>
            <person name="Lee H."/>
            <person name="Ostrov N."/>
        </authorList>
    </citation>
    <scope>NUCLEOTIDE SEQUENCE [LARGE SCALE GENOMIC DNA]</scope>
    <source>
        <strain evidence="2 3">DSMZ 700</strain>
    </source>
</reference>
<dbReference type="InterPro" id="IPR026634">
    <property type="entry name" value="TPST-like"/>
</dbReference>
<dbReference type="Gene3D" id="3.40.50.300">
    <property type="entry name" value="P-loop containing nucleotide triphosphate hydrolases"/>
    <property type="match status" value="1"/>
</dbReference>